<proteinExistence type="predicted"/>
<dbReference type="Proteomes" id="UP001596398">
    <property type="component" value="Unassembled WGS sequence"/>
</dbReference>
<feature type="region of interest" description="Disordered" evidence="1">
    <location>
        <begin position="1"/>
        <end position="27"/>
    </location>
</feature>
<evidence type="ECO:0000256" key="1">
    <source>
        <dbReference type="SAM" id="MobiDB-lite"/>
    </source>
</evidence>
<sequence>MTDSTPFDGAVSATDDAVGSLDDPEAAAAQRGIEVDALSVEHGGDEAWENHPEHGTAGRAVVGATDNDGRLLAGVADDGAAYPLTDTVPPEGDFAAAGRAFVAGATGSDATLTEVRAVRAVEHTVDGAVRVRTHHVVFGARVADDTVRDGLCETNPLTLRWLDAVPAATPAGSVRDDLALFVGAE</sequence>
<dbReference type="EMBL" id="JBHTAP010000001">
    <property type="protein sequence ID" value="MFC7234987.1"/>
    <property type="molecule type" value="Genomic_DNA"/>
</dbReference>
<gene>
    <name evidence="2" type="ORF">ACFQJ4_06590</name>
</gene>
<keyword evidence="3" id="KW-1185">Reference proteome</keyword>
<dbReference type="RefSeq" id="WP_276236009.1">
    <property type="nucleotide sequence ID" value="NZ_CP119802.1"/>
</dbReference>
<comment type="caution">
    <text evidence="2">The sequence shown here is derived from an EMBL/GenBank/DDBJ whole genome shotgun (WGS) entry which is preliminary data.</text>
</comment>
<evidence type="ECO:0000313" key="2">
    <source>
        <dbReference type="EMBL" id="MFC7234987.1"/>
    </source>
</evidence>
<reference evidence="2 3" key="1">
    <citation type="journal article" date="2019" name="Int. J. Syst. Evol. Microbiol.">
        <title>The Global Catalogue of Microorganisms (GCM) 10K type strain sequencing project: providing services to taxonomists for standard genome sequencing and annotation.</title>
        <authorList>
            <consortium name="The Broad Institute Genomics Platform"/>
            <consortium name="The Broad Institute Genome Sequencing Center for Infectious Disease"/>
            <person name="Wu L."/>
            <person name="Ma J."/>
        </authorList>
    </citation>
    <scope>NUCLEOTIDE SEQUENCE [LARGE SCALE GENOMIC DNA]</scope>
    <source>
        <strain evidence="2 3">DT85</strain>
    </source>
</reference>
<dbReference type="AlphaFoldDB" id="A0ABD5ZNV7"/>
<name>A0ABD5ZNV7_9EURY</name>
<organism evidence="2 3">
    <name type="scientific">Halosegnis marinus</name>
    <dbReference type="NCBI Taxonomy" id="3034023"/>
    <lineage>
        <taxon>Archaea</taxon>
        <taxon>Methanobacteriati</taxon>
        <taxon>Methanobacteriota</taxon>
        <taxon>Stenosarchaea group</taxon>
        <taxon>Halobacteria</taxon>
        <taxon>Halobacteriales</taxon>
        <taxon>Natronomonadaceae</taxon>
        <taxon>Halosegnis</taxon>
    </lineage>
</organism>
<evidence type="ECO:0000313" key="3">
    <source>
        <dbReference type="Proteomes" id="UP001596398"/>
    </source>
</evidence>
<dbReference type="GeneID" id="79266661"/>
<accession>A0ABD5ZNV7</accession>
<protein>
    <submittedName>
        <fullName evidence="2">Uncharacterized protein</fullName>
    </submittedName>
</protein>